<dbReference type="SUPFAM" id="SSF54534">
    <property type="entry name" value="FKBP-like"/>
    <property type="match status" value="1"/>
</dbReference>
<feature type="region of interest" description="Disordered" evidence="7">
    <location>
        <begin position="281"/>
        <end position="305"/>
    </location>
</feature>
<dbReference type="InterPro" id="IPR000297">
    <property type="entry name" value="PPIase_PpiC"/>
</dbReference>
<dbReference type="Gene3D" id="1.10.8.1040">
    <property type="match status" value="1"/>
</dbReference>
<dbReference type="InterPro" id="IPR023058">
    <property type="entry name" value="PPIase_PpiC_CS"/>
</dbReference>
<evidence type="ECO:0000256" key="7">
    <source>
        <dbReference type="SAM" id="MobiDB-lite"/>
    </source>
</evidence>
<evidence type="ECO:0000256" key="4">
    <source>
        <dbReference type="ARBA" id="ARBA00023110"/>
    </source>
</evidence>
<reference evidence="10" key="1">
    <citation type="submission" date="2017-02" db="EMBL/GenBank/DDBJ databases">
        <authorList>
            <person name="Varghese N."/>
            <person name="Submissions S."/>
        </authorList>
    </citation>
    <scope>NUCLEOTIDE SEQUENCE [LARGE SCALE GENOMIC DNA]</scope>
    <source>
        <strain evidence="10">ATCC BAA-34</strain>
    </source>
</reference>
<gene>
    <name evidence="9" type="ORF">SAMN02745119_02304</name>
</gene>
<dbReference type="AlphaFoldDB" id="A0A1T4Q951"/>
<comment type="catalytic activity">
    <reaction evidence="1">
        <text>[protein]-peptidylproline (omega=180) = [protein]-peptidylproline (omega=0)</text>
        <dbReference type="Rhea" id="RHEA:16237"/>
        <dbReference type="Rhea" id="RHEA-COMP:10747"/>
        <dbReference type="Rhea" id="RHEA-COMP:10748"/>
        <dbReference type="ChEBI" id="CHEBI:83833"/>
        <dbReference type="ChEBI" id="CHEBI:83834"/>
        <dbReference type="EC" id="5.2.1.8"/>
    </reaction>
</comment>
<dbReference type="Pfam" id="PF13145">
    <property type="entry name" value="Rotamase_2"/>
    <property type="match status" value="1"/>
</dbReference>
<dbReference type="PANTHER" id="PTHR47245">
    <property type="entry name" value="PEPTIDYLPROLYL ISOMERASE"/>
    <property type="match status" value="1"/>
</dbReference>
<accession>A0A1T4Q951</accession>
<dbReference type="Gene3D" id="3.10.50.40">
    <property type="match status" value="1"/>
</dbReference>
<keyword evidence="3" id="KW-0732">Signal</keyword>
<evidence type="ECO:0000256" key="3">
    <source>
        <dbReference type="ARBA" id="ARBA00022729"/>
    </source>
</evidence>
<proteinExistence type="predicted"/>
<keyword evidence="5 6" id="KW-0413">Isomerase</keyword>
<dbReference type="Pfam" id="PF13624">
    <property type="entry name" value="SurA_N_3"/>
    <property type="match status" value="1"/>
</dbReference>
<organism evidence="9 10">
    <name type="scientific">Trichlorobacter thiogenes</name>
    <dbReference type="NCBI Taxonomy" id="115783"/>
    <lineage>
        <taxon>Bacteria</taxon>
        <taxon>Pseudomonadati</taxon>
        <taxon>Thermodesulfobacteriota</taxon>
        <taxon>Desulfuromonadia</taxon>
        <taxon>Geobacterales</taxon>
        <taxon>Geobacteraceae</taxon>
        <taxon>Trichlorobacter</taxon>
    </lineage>
</organism>
<keyword evidence="4 6" id="KW-0697">Rotamase</keyword>
<dbReference type="PANTHER" id="PTHR47245:SF1">
    <property type="entry name" value="FOLDASE PROTEIN PRSA"/>
    <property type="match status" value="1"/>
</dbReference>
<dbReference type="EMBL" id="FUWR01000012">
    <property type="protein sequence ID" value="SKA00166.1"/>
    <property type="molecule type" value="Genomic_DNA"/>
</dbReference>
<name>A0A1T4Q951_9BACT</name>
<dbReference type="SUPFAM" id="SSF109998">
    <property type="entry name" value="Triger factor/SurA peptide-binding domain-like"/>
    <property type="match status" value="1"/>
</dbReference>
<dbReference type="GO" id="GO:0003755">
    <property type="term" value="F:peptidyl-prolyl cis-trans isomerase activity"/>
    <property type="evidence" value="ECO:0007669"/>
    <property type="project" value="UniProtKB-KW"/>
</dbReference>
<dbReference type="Proteomes" id="UP000190102">
    <property type="component" value="Unassembled WGS sequence"/>
</dbReference>
<dbReference type="PROSITE" id="PS51257">
    <property type="entry name" value="PROKAR_LIPOPROTEIN"/>
    <property type="match status" value="1"/>
</dbReference>
<dbReference type="PROSITE" id="PS50198">
    <property type="entry name" value="PPIC_PPIASE_2"/>
    <property type="match status" value="1"/>
</dbReference>
<feature type="compositionally biased region" description="Low complexity" evidence="7">
    <location>
        <begin position="286"/>
        <end position="305"/>
    </location>
</feature>
<evidence type="ECO:0000313" key="9">
    <source>
        <dbReference type="EMBL" id="SKA00166.1"/>
    </source>
</evidence>
<dbReference type="PROSITE" id="PS01096">
    <property type="entry name" value="PPIC_PPIASE_1"/>
    <property type="match status" value="1"/>
</dbReference>
<evidence type="ECO:0000313" key="10">
    <source>
        <dbReference type="Proteomes" id="UP000190102"/>
    </source>
</evidence>
<dbReference type="RefSeq" id="WP_078790576.1">
    <property type="nucleotide sequence ID" value="NZ_FUWR01000012.1"/>
</dbReference>
<dbReference type="InterPro" id="IPR046357">
    <property type="entry name" value="PPIase_dom_sf"/>
</dbReference>
<dbReference type="STRING" id="115783.SAMN02745119_02304"/>
<protein>
    <recommendedName>
        <fullName evidence="2">peptidylprolyl isomerase</fullName>
        <ecNumber evidence="2">5.2.1.8</ecNumber>
    </recommendedName>
</protein>
<keyword evidence="10" id="KW-1185">Reference proteome</keyword>
<evidence type="ECO:0000256" key="6">
    <source>
        <dbReference type="PROSITE-ProRule" id="PRU00278"/>
    </source>
</evidence>
<dbReference type="EC" id="5.2.1.8" evidence="2"/>
<evidence type="ECO:0000256" key="5">
    <source>
        <dbReference type="ARBA" id="ARBA00023235"/>
    </source>
</evidence>
<dbReference type="InterPro" id="IPR050245">
    <property type="entry name" value="PrsA_foldase"/>
</dbReference>
<feature type="domain" description="PpiC" evidence="8">
    <location>
        <begin position="148"/>
        <end position="237"/>
    </location>
</feature>
<evidence type="ECO:0000259" key="8">
    <source>
        <dbReference type="PROSITE" id="PS50198"/>
    </source>
</evidence>
<sequence>MNIRTFLSVTIAIVATTGLVACQGGGSSSNSTASKDAKVIATVNGAKITSEDFDREVKALPEYIRAMADSPQGKKEMIDTLVMRELILQQAAKDGVDKGKDIEEKLAELKKRIIVDTYLKKKVETESKISDEELKKFYEQNIDKFKAGEQIRASHILVKNEQDAQAILDQLKKGGNFEELAKTKSADSSAAKGGDLGWFGKGNMVPAFEKAAMALKEGQLSGIVKSDFGYHIIKLTGKRAAGTRPFDEVKEQIKGAIMPQKQQQVFMKLKEDLKKGAKIEMTEPQAAPATNSAVPAPAAPAAAKK</sequence>
<evidence type="ECO:0000256" key="2">
    <source>
        <dbReference type="ARBA" id="ARBA00013194"/>
    </source>
</evidence>
<dbReference type="OrthoDB" id="14196at2"/>
<dbReference type="InterPro" id="IPR027304">
    <property type="entry name" value="Trigger_fact/SurA_dom_sf"/>
</dbReference>
<evidence type="ECO:0000256" key="1">
    <source>
        <dbReference type="ARBA" id="ARBA00000971"/>
    </source>
</evidence>